<keyword evidence="1" id="KW-0812">Transmembrane</keyword>
<proteinExistence type="predicted"/>
<keyword evidence="1" id="KW-0472">Membrane</keyword>
<reference evidence="2" key="1">
    <citation type="submission" date="2020-03" db="EMBL/GenBank/DDBJ databases">
        <title>Draft sequencing of Paenibacilllus sp. S3N08.</title>
        <authorList>
            <person name="Kim D.-U."/>
        </authorList>
    </citation>
    <scope>NUCLEOTIDE SEQUENCE</scope>
    <source>
        <strain evidence="2">S3N08</strain>
    </source>
</reference>
<feature type="transmembrane region" description="Helical" evidence="1">
    <location>
        <begin position="58"/>
        <end position="75"/>
    </location>
</feature>
<protein>
    <submittedName>
        <fullName evidence="2">Uncharacterized protein</fullName>
    </submittedName>
</protein>
<keyword evidence="3" id="KW-1185">Reference proteome</keyword>
<evidence type="ECO:0000313" key="3">
    <source>
        <dbReference type="Proteomes" id="UP001165962"/>
    </source>
</evidence>
<accession>A0ABX0IZ80</accession>
<sequence length="215" mass="23997">MNPGYLSWLLMVISLILFASGWKDILMRGMTSRVILLFFVSFLIGIPLFVTVPGGRVSLWLLILLGYAGLVLWKLDRLVNKLHVISVGILVGSLSFFMQETVYLFSSLVLGSLELTMALVVGLLVVMTLKLPSVQIAMLTVGLSLGEFFYLYIHQKHTGMELGSLKLLDRWWLNVFITRGLSMVMRGIFLAGKQSLAFVTAIIKLSLKNKLGNKE</sequence>
<feature type="transmembrane region" description="Helical" evidence="1">
    <location>
        <begin position="34"/>
        <end position="52"/>
    </location>
</feature>
<evidence type="ECO:0000256" key="1">
    <source>
        <dbReference type="SAM" id="Phobius"/>
    </source>
</evidence>
<feature type="transmembrane region" description="Helical" evidence="1">
    <location>
        <begin position="82"/>
        <end position="98"/>
    </location>
</feature>
<comment type="caution">
    <text evidence="2">The sequence shown here is derived from an EMBL/GenBank/DDBJ whole genome shotgun (WGS) entry which is preliminary data.</text>
</comment>
<name>A0ABX0IZ80_9BACL</name>
<dbReference type="EMBL" id="JAAOIW010000001">
    <property type="protein sequence ID" value="NHN28743.1"/>
    <property type="molecule type" value="Genomic_DNA"/>
</dbReference>
<gene>
    <name evidence="2" type="ORF">G9U52_02725</name>
</gene>
<feature type="transmembrane region" description="Helical" evidence="1">
    <location>
        <begin position="6"/>
        <end position="22"/>
    </location>
</feature>
<feature type="transmembrane region" description="Helical" evidence="1">
    <location>
        <begin position="136"/>
        <end position="153"/>
    </location>
</feature>
<organism evidence="2 3">
    <name type="scientific">Paenibacillus agricola</name>
    <dbReference type="NCBI Taxonomy" id="2716264"/>
    <lineage>
        <taxon>Bacteria</taxon>
        <taxon>Bacillati</taxon>
        <taxon>Bacillota</taxon>
        <taxon>Bacilli</taxon>
        <taxon>Bacillales</taxon>
        <taxon>Paenibacillaceae</taxon>
        <taxon>Paenibacillus</taxon>
    </lineage>
</organism>
<feature type="transmembrane region" description="Helical" evidence="1">
    <location>
        <begin position="104"/>
        <end position="129"/>
    </location>
</feature>
<keyword evidence="1" id="KW-1133">Transmembrane helix</keyword>
<dbReference type="RefSeq" id="WP_166145759.1">
    <property type="nucleotide sequence ID" value="NZ_JAAOIW010000001.1"/>
</dbReference>
<evidence type="ECO:0000313" key="2">
    <source>
        <dbReference type="EMBL" id="NHN28743.1"/>
    </source>
</evidence>
<feature type="transmembrane region" description="Helical" evidence="1">
    <location>
        <begin position="173"/>
        <end position="192"/>
    </location>
</feature>
<dbReference type="Proteomes" id="UP001165962">
    <property type="component" value="Unassembled WGS sequence"/>
</dbReference>